<dbReference type="EMBL" id="FWEV01000159">
    <property type="protein sequence ID" value="SLM30790.1"/>
    <property type="molecule type" value="Genomic_DNA"/>
</dbReference>
<keyword evidence="2" id="KW-1185">Reference proteome</keyword>
<dbReference type="NCBIfam" id="NF041770">
    <property type="entry name" value="CFI_box_CTERM"/>
    <property type="match status" value="1"/>
</dbReference>
<evidence type="ECO:0000313" key="1">
    <source>
        <dbReference type="EMBL" id="SLM30790.1"/>
    </source>
</evidence>
<dbReference type="AlphaFoldDB" id="A0A1W1HE99"/>
<sequence length="124" mass="14743">MSFDKMNLKEKEDFINYLENLSPPEQELWKMRIKEAIEEDGDDDEDEYDGSCFIATVCFGSYSNEVAKLQHFRDGTLANYQLGRFFIKIYYKYSPSIAKFLKKNSEIRLFTKKYLIMPIIHLIK</sequence>
<gene>
    <name evidence="1" type="ORF">MTBBW1_2410008</name>
</gene>
<dbReference type="STRING" id="1246637.MTBBW1_2410008"/>
<dbReference type="Proteomes" id="UP000191931">
    <property type="component" value="Unassembled WGS sequence"/>
</dbReference>
<protein>
    <submittedName>
        <fullName evidence="1">Uncharacterized protein</fullName>
    </submittedName>
</protein>
<reference evidence="1 2" key="1">
    <citation type="submission" date="2017-03" db="EMBL/GenBank/DDBJ databases">
        <authorList>
            <person name="Afonso C.L."/>
            <person name="Miller P.J."/>
            <person name="Scott M.A."/>
            <person name="Spackman E."/>
            <person name="Goraichik I."/>
            <person name="Dimitrov K.M."/>
            <person name="Suarez D.L."/>
            <person name="Swayne D.E."/>
        </authorList>
    </citation>
    <scope>NUCLEOTIDE SEQUENCE [LARGE SCALE GENOMIC DNA]</scope>
    <source>
        <strain evidence="1">PRJEB14757</strain>
    </source>
</reference>
<name>A0A1W1HE99_9BACT</name>
<dbReference type="InterPro" id="IPR049886">
    <property type="entry name" value="CFI_box_CTERM_dom"/>
</dbReference>
<organism evidence="1 2">
    <name type="scientific">Desulfamplus magnetovallimortis</name>
    <dbReference type="NCBI Taxonomy" id="1246637"/>
    <lineage>
        <taxon>Bacteria</taxon>
        <taxon>Pseudomonadati</taxon>
        <taxon>Thermodesulfobacteriota</taxon>
        <taxon>Desulfobacteria</taxon>
        <taxon>Desulfobacterales</taxon>
        <taxon>Desulfobacteraceae</taxon>
        <taxon>Desulfamplus</taxon>
    </lineage>
</organism>
<dbReference type="RefSeq" id="WP_139786905.1">
    <property type="nucleotide sequence ID" value="NZ_LT828565.1"/>
</dbReference>
<evidence type="ECO:0000313" key="2">
    <source>
        <dbReference type="Proteomes" id="UP000191931"/>
    </source>
</evidence>
<proteinExistence type="predicted"/>
<dbReference type="OrthoDB" id="9786188at2"/>
<accession>A0A1W1HE99</accession>